<feature type="domain" description="ABC3 transporter permease C-terminal" evidence="8">
    <location>
        <begin position="693"/>
        <end position="806"/>
    </location>
</feature>
<evidence type="ECO:0000259" key="8">
    <source>
        <dbReference type="Pfam" id="PF02687"/>
    </source>
</evidence>
<feature type="transmembrane region" description="Helical" evidence="7">
    <location>
        <begin position="399"/>
        <end position="422"/>
    </location>
</feature>
<feature type="transmembrane region" description="Helical" evidence="7">
    <location>
        <begin position="305"/>
        <end position="327"/>
    </location>
</feature>
<dbReference type="Proteomes" id="UP001597545">
    <property type="component" value="Unassembled WGS sequence"/>
</dbReference>
<proteinExistence type="inferred from homology"/>
<evidence type="ECO:0000256" key="5">
    <source>
        <dbReference type="ARBA" id="ARBA00023136"/>
    </source>
</evidence>
<dbReference type="InterPro" id="IPR003838">
    <property type="entry name" value="ABC3_permease_C"/>
</dbReference>
<dbReference type="Pfam" id="PF02687">
    <property type="entry name" value="FtsX"/>
    <property type="match status" value="2"/>
</dbReference>
<dbReference type="InterPro" id="IPR050250">
    <property type="entry name" value="Macrolide_Exporter_MacB"/>
</dbReference>
<dbReference type="EMBL" id="JBHULR010000004">
    <property type="protein sequence ID" value="MFD2548215.1"/>
    <property type="molecule type" value="Genomic_DNA"/>
</dbReference>
<evidence type="ECO:0000313" key="11">
    <source>
        <dbReference type="Proteomes" id="UP001597545"/>
    </source>
</evidence>
<evidence type="ECO:0000256" key="2">
    <source>
        <dbReference type="ARBA" id="ARBA00022475"/>
    </source>
</evidence>
<gene>
    <name evidence="10" type="ORF">ACFSR5_11215</name>
</gene>
<feature type="transmembrane region" description="Helical" evidence="7">
    <location>
        <begin position="689"/>
        <end position="712"/>
    </location>
</feature>
<keyword evidence="4 7" id="KW-1133">Transmembrane helix</keyword>
<feature type="domain" description="ABC3 transporter permease C-terminal" evidence="8">
    <location>
        <begin position="311"/>
        <end position="425"/>
    </location>
</feature>
<evidence type="ECO:0000259" key="9">
    <source>
        <dbReference type="Pfam" id="PF12704"/>
    </source>
</evidence>
<keyword evidence="2" id="KW-1003">Cell membrane</keyword>
<evidence type="ECO:0000256" key="7">
    <source>
        <dbReference type="SAM" id="Phobius"/>
    </source>
</evidence>
<feature type="transmembrane region" description="Helical" evidence="7">
    <location>
        <begin position="772"/>
        <end position="794"/>
    </location>
</feature>
<reference evidence="11" key="1">
    <citation type="journal article" date="2019" name="Int. J. Syst. Evol. Microbiol.">
        <title>The Global Catalogue of Microorganisms (GCM) 10K type strain sequencing project: providing services to taxonomists for standard genome sequencing and annotation.</title>
        <authorList>
            <consortium name="The Broad Institute Genomics Platform"/>
            <consortium name="The Broad Institute Genome Sequencing Center for Infectious Disease"/>
            <person name="Wu L."/>
            <person name="Ma J."/>
        </authorList>
    </citation>
    <scope>NUCLEOTIDE SEQUENCE [LARGE SCALE GENOMIC DNA]</scope>
    <source>
        <strain evidence="11">KCTC 42662</strain>
    </source>
</reference>
<feature type="transmembrane region" description="Helical" evidence="7">
    <location>
        <begin position="442"/>
        <end position="465"/>
    </location>
</feature>
<keyword evidence="11" id="KW-1185">Reference proteome</keyword>
<feature type="transmembrane region" description="Helical" evidence="7">
    <location>
        <begin position="20"/>
        <end position="42"/>
    </location>
</feature>
<organism evidence="10 11">
    <name type="scientific">Sphingobacterium suaedae</name>
    <dbReference type="NCBI Taxonomy" id="1686402"/>
    <lineage>
        <taxon>Bacteria</taxon>
        <taxon>Pseudomonadati</taxon>
        <taxon>Bacteroidota</taxon>
        <taxon>Sphingobacteriia</taxon>
        <taxon>Sphingobacteriales</taxon>
        <taxon>Sphingobacteriaceae</taxon>
        <taxon>Sphingobacterium</taxon>
    </lineage>
</organism>
<dbReference type="RefSeq" id="WP_380903755.1">
    <property type="nucleotide sequence ID" value="NZ_JBHUEG010000001.1"/>
</dbReference>
<evidence type="ECO:0000256" key="6">
    <source>
        <dbReference type="ARBA" id="ARBA00038076"/>
    </source>
</evidence>
<dbReference type="Pfam" id="PF12704">
    <property type="entry name" value="MacB_PCD"/>
    <property type="match status" value="2"/>
</dbReference>
<comment type="similarity">
    <text evidence="6">Belongs to the ABC-4 integral membrane protein family.</text>
</comment>
<accession>A0ABW5KJV2</accession>
<evidence type="ECO:0000256" key="1">
    <source>
        <dbReference type="ARBA" id="ARBA00004651"/>
    </source>
</evidence>
<comment type="subcellular location">
    <subcellularLocation>
        <location evidence="1">Cell membrane</location>
        <topology evidence="1">Multi-pass membrane protein</topology>
    </subcellularLocation>
</comment>
<evidence type="ECO:0000256" key="3">
    <source>
        <dbReference type="ARBA" id="ARBA00022692"/>
    </source>
</evidence>
<evidence type="ECO:0000256" key="4">
    <source>
        <dbReference type="ARBA" id="ARBA00022989"/>
    </source>
</evidence>
<dbReference type="PANTHER" id="PTHR30572:SF4">
    <property type="entry name" value="ABC TRANSPORTER PERMEASE YTRF"/>
    <property type="match status" value="1"/>
</dbReference>
<keyword evidence="3 7" id="KW-0812">Transmembrane</keyword>
<feature type="transmembrane region" description="Helical" evidence="7">
    <location>
        <begin position="742"/>
        <end position="760"/>
    </location>
</feature>
<feature type="domain" description="MacB-like periplasmic core" evidence="9">
    <location>
        <begin position="506"/>
        <end position="616"/>
    </location>
</feature>
<protein>
    <submittedName>
        <fullName evidence="10">ABC transporter permease</fullName>
    </submittedName>
</protein>
<keyword evidence="5 7" id="KW-0472">Membrane</keyword>
<dbReference type="InterPro" id="IPR025857">
    <property type="entry name" value="MacB_PCD"/>
</dbReference>
<evidence type="ECO:0000313" key="10">
    <source>
        <dbReference type="EMBL" id="MFD2548215.1"/>
    </source>
</evidence>
<sequence>MIQNYIKMAWRNLMKHKLYALIKVGGFAFSIAACILITRYIIYETSYDSSYTYGDQIYRIVGRMEDKGTIRRGTSFQAPLSKAIQADFPEIELVGRILPNALFYGAGSNQVSTERNNESVYEEGFTYMDQQVLDMLELPVVFGQRDQALTAPYSLVMTESKAAKLFPEQNPVGKLVYLNGDRTRPYTVKAVIADIPDNSHLKTFHFFLTLNGVVFYPGEQENWGATNYPMYVKLKKGTDIPQFEKKLTQHIRKNYWIPQLAQGGNSKAAQTWSSVELSLQPIRDIYLHSNGIEDYKNTPQSDIRLIWLFGAITAFILLIACVNFINLSTAKSANRAKEVGLRKVVGSRRSDLIFQFLCESMLYSVLSFVIGILIAWLTLPLFNELAGKQLHFPWSDSTFILLLLLSAILVGLIAGIYPAFYLSKFRPAAVFKGELRQGRSPVLRNSLVIFQFATSVVLIIGTLIVNHQLHFILTKKIGFEKDQVLVLQGTATLGNHMHVLQEEIARLPQVKSMTVSDYLPVQAAGVKRNGNSFWKEGKIDVEPSQNGQIWEVDENYIPTLGMQLVAGRNFQKDRASDSSAVVINETLAKNLGLENPVGARITNGMTYTVIGVVRDFHFETLKDEIGGICLSLGNSPTMLAVKLQSKDIETSLKALSMIWKRLSPNQAMRYTFLDESYAHMYADVKRTGAIFSTFASLAIFIACLGLFGLAAFTTEQRVKEIGIRKVLGASIQGIVQLLTRDFLRLVIIAIVIASPIAWWMMNTWLADFVYRIAIPLWIFVAAGAAAIFIALVTVSYQAIKAAQANPVDSLRNE</sequence>
<feature type="domain" description="MacB-like periplasmic core" evidence="9">
    <location>
        <begin position="24"/>
        <end position="249"/>
    </location>
</feature>
<comment type="caution">
    <text evidence="10">The sequence shown here is derived from an EMBL/GenBank/DDBJ whole genome shotgun (WGS) entry which is preliminary data.</text>
</comment>
<dbReference type="PROSITE" id="PS51257">
    <property type="entry name" value="PROKAR_LIPOPROTEIN"/>
    <property type="match status" value="1"/>
</dbReference>
<feature type="transmembrane region" description="Helical" evidence="7">
    <location>
        <begin position="352"/>
        <end position="379"/>
    </location>
</feature>
<dbReference type="PANTHER" id="PTHR30572">
    <property type="entry name" value="MEMBRANE COMPONENT OF TRANSPORTER-RELATED"/>
    <property type="match status" value="1"/>
</dbReference>
<name>A0ABW5KJV2_9SPHI</name>